<dbReference type="SMART" id="SM00882">
    <property type="entry name" value="CoA_trans"/>
    <property type="match status" value="1"/>
</dbReference>
<dbReference type="SUPFAM" id="SSF100950">
    <property type="entry name" value="NagB/RpiA/CoA transferase-like"/>
    <property type="match status" value="1"/>
</dbReference>
<name>A0A7S2FM36_9EUKA</name>
<accession>A0A7S2FM36</accession>
<evidence type="ECO:0000313" key="2">
    <source>
        <dbReference type="EMBL" id="CAD9403566.1"/>
    </source>
</evidence>
<dbReference type="GO" id="GO:0008410">
    <property type="term" value="F:CoA-transferase activity"/>
    <property type="evidence" value="ECO:0007669"/>
    <property type="project" value="InterPro"/>
</dbReference>
<protein>
    <recommendedName>
        <fullName evidence="3">Succinyl-CoA:3-ketoacid-coenzyme A transferase</fullName>
    </recommendedName>
</protein>
<organism evidence="2">
    <name type="scientific">Haptolina brevifila</name>
    <dbReference type="NCBI Taxonomy" id="156173"/>
    <lineage>
        <taxon>Eukaryota</taxon>
        <taxon>Haptista</taxon>
        <taxon>Haptophyta</taxon>
        <taxon>Prymnesiophyceae</taxon>
        <taxon>Prymnesiales</taxon>
        <taxon>Prymnesiaceae</taxon>
        <taxon>Haptolina</taxon>
    </lineage>
</organism>
<reference evidence="2" key="1">
    <citation type="submission" date="2021-01" db="EMBL/GenBank/DDBJ databases">
        <authorList>
            <person name="Corre E."/>
            <person name="Pelletier E."/>
            <person name="Niang G."/>
            <person name="Scheremetjew M."/>
            <person name="Finn R."/>
            <person name="Kale V."/>
            <person name="Holt S."/>
            <person name="Cochrane G."/>
            <person name="Meng A."/>
            <person name="Brown T."/>
            <person name="Cohen L."/>
        </authorList>
    </citation>
    <scope>NUCLEOTIDE SEQUENCE</scope>
    <source>
        <strain evidence="2">UTEX LB 985</strain>
    </source>
</reference>
<gene>
    <name evidence="2" type="ORF">CBRE1094_LOCUS3282</name>
</gene>
<dbReference type="PANTHER" id="PTHR13707:SF60">
    <property type="entry name" value="ACETATE COA-TRANSFERASE SUBUNIT ALPHA"/>
    <property type="match status" value="1"/>
</dbReference>
<dbReference type="Gene3D" id="3.40.1080.10">
    <property type="entry name" value="Glutaconate Coenzyme A-transferase"/>
    <property type="match status" value="1"/>
</dbReference>
<evidence type="ECO:0008006" key="3">
    <source>
        <dbReference type="Google" id="ProtNLM"/>
    </source>
</evidence>
<dbReference type="Pfam" id="PF01144">
    <property type="entry name" value="CoA_trans"/>
    <property type="match status" value="1"/>
</dbReference>
<dbReference type="InterPro" id="IPR037171">
    <property type="entry name" value="NagB/RpiA_transferase-like"/>
</dbReference>
<dbReference type="EMBL" id="HBGU01006006">
    <property type="protein sequence ID" value="CAD9403566.1"/>
    <property type="molecule type" value="Transcribed_RNA"/>
</dbReference>
<sequence>MQVTAIDGASYFSADTSFAMIRGMHCDVTVLGSMQVAANGDMANYLIPGKLVKGMGGAMDLVASGSRVIVTMEHMDRQGNPKILPNCTLPLTGMRVVKTIITEKGVFDVLPNSNGLKLLEIGEGETVESVRAATACDFAVADDLKQMAQ</sequence>
<proteinExistence type="predicted"/>
<dbReference type="PANTHER" id="PTHR13707">
    <property type="entry name" value="KETOACID-COENZYME A TRANSFERASE"/>
    <property type="match status" value="1"/>
</dbReference>
<dbReference type="InterPro" id="IPR004165">
    <property type="entry name" value="CoA_trans_fam_I"/>
</dbReference>
<dbReference type="AlphaFoldDB" id="A0A7S2FM36"/>
<keyword evidence="1" id="KW-0808">Transferase</keyword>
<evidence type="ECO:0000256" key="1">
    <source>
        <dbReference type="ARBA" id="ARBA00022679"/>
    </source>
</evidence>